<feature type="compositionally biased region" description="Polar residues" evidence="3">
    <location>
        <begin position="1369"/>
        <end position="1379"/>
    </location>
</feature>
<organism evidence="4 5">
    <name type="scientific">Rhodotorula toruloides</name>
    <name type="common">Yeast</name>
    <name type="synonym">Rhodosporidium toruloides</name>
    <dbReference type="NCBI Taxonomy" id="5286"/>
    <lineage>
        <taxon>Eukaryota</taxon>
        <taxon>Fungi</taxon>
        <taxon>Dikarya</taxon>
        <taxon>Basidiomycota</taxon>
        <taxon>Pucciniomycotina</taxon>
        <taxon>Microbotryomycetes</taxon>
        <taxon>Sporidiobolales</taxon>
        <taxon>Sporidiobolaceae</taxon>
        <taxon>Rhodotorula</taxon>
    </lineage>
</organism>
<feature type="compositionally biased region" description="Low complexity" evidence="3">
    <location>
        <begin position="1412"/>
        <end position="1423"/>
    </location>
</feature>
<evidence type="ECO:0000256" key="3">
    <source>
        <dbReference type="SAM" id="MobiDB-lite"/>
    </source>
</evidence>
<dbReference type="PANTHER" id="PTHR31001:SF76">
    <property type="entry name" value="ZN(2)-C6 FUNGAL-TYPE DOMAIN-CONTAINING PROTEIN"/>
    <property type="match status" value="1"/>
</dbReference>
<dbReference type="PANTHER" id="PTHR31001">
    <property type="entry name" value="UNCHARACTERIZED TRANSCRIPTIONAL REGULATORY PROTEIN"/>
    <property type="match status" value="1"/>
</dbReference>
<feature type="compositionally biased region" description="Low complexity" evidence="3">
    <location>
        <begin position="1380"/>
        <end position="1399"/>
    </location>
</feature>
<feature type="region of interest" description="Disordered" evidence="3">
    <location>
        <begin position="1324"/>
        <end position="1423"/>
    </location>
</feature>
<feature type="region of interest" description="Disordered" evidence="3">
    <location>
        <begin position="100"/>
        <end position="121"/>
    </location>
</feature>
<feature type="region of interest" description="Disordered" evidence="3">
    <location>
        <begin position="786"/>
        <end position="829"/>
    </location>
</feature>
<evidence type="ECO:0000256" key="2">
    <source>
        <dbReference type="ARBA" id="ARBA00023242"/>
    </source>
</evidence>
<dbReference type="STRING" id="5286.A0A0K3CN67"/>
<reference evidence="4 5" key="1">
    <citation type="submission" date="2015-07" db="EMBL/GenBank/DDBJ databases">
        <authorList>
            <person name="Cajimat M.N.B."/>
            <person name="Milazzo M.L."/>
            <person name="Fulhorst C.F."/>
        </authorList>
    </citation>
    <scope>NUCLEOTIDE SEQUENCE [LARGE SCALE GENOMIC DNA]</scope>
    <source>
        <strain evidence="4">Single colony</strain>
    </source>
</reference>
<evidence type="ECO:0000256" key="1">
    <source>
        <dbReference type="ARBA" id="ARBA00004123"/>
    </source>
</evidence>
<dbReference type="CDD" id="cd12148">
    <property type="entry name" value="fungal_TF_MHR"/>
    <property type="match status" value="2"/>
</dbReference>
<dbReference type="Proteomes" id="UP000199069">
    <property type="component" value="Unassembled WGS sequence"/>
</dbReference>
<name>A0A0K3CN67_RHOTO</name>
<feature type="compositionally biased region" description="Low complexity" evidence="3">
    <location>
        <begin position="1336"/>
        <end position="1349"/>
    </location>
</feature>
<feature type="compositionally biased region" description="Gly residues" evidence="3">
    <location>
        <begin position="1535"/>
        <end position="1554"/>
    </location>
</feature>
<gene>
    <name evidence="4" type="primary">FGENESH: predicted gene_13.109</name>
    <name evidence="4" type="ORF">BN2166_0062790</name>
</gene>
<feature type="region of interest" description="Disordered" evidence="3">
    <location>
        <begin position="1"/>
        <end position="65"/>
    </location>
</feature>
<keyword evidence="5" id="KW-1185">Reference proteome</keyword>
<feature type="compositionally biased region" description="Polar residues" evidence="3">
    <location>
        <begin position="36"/>
        <end position="55"/>
    </location>
</feature>
<evidence type="ECO:0000313" key="5">
    <source>
        <dbReference type="Proteomes" id="UP000199069"/>
    </source>
</evidence>
<dbReference type="GO" id="GO:0005634">
    <property type="term" value="C:nucleus"/>
    <property type="evidence" value="ECO:0007669"/>
    <property type="project" value="UniProtKB-SubCell"/>
</dbReference>
<sequence length="1563" mass="168864">MQGEHHQDSPARSLKRPAPPESSYTSSPPHTTHQPAASTSADTYTAPTAAASNGQPAKKKITRRRQVLSCRNCTVRDGCAAHRADLERRIIALEAAARSGSVSNEGEPPLRPAYVDGPDSETEDAAMTLEDIAVNVRVANPAARRSAAPTTPYLGTAQPLPASAAAASPERASLLVPEISKRFRGVLTDLYNSLPSQPKMDWLITHYFNSLSWYWVAHHAPTFLAEYDAFRHLVAEGRQLETLAHSANSLEYPGPTSDFTADELNAMIPTFFEAARAALDCGDAFGTPRIRTVQAIVLLGPLALNSGDPGRVDVLTPYVAATVRVCQHLGLDRLGSDPTKMPMSDPALRCGPNTLRRESALRLFHGLLHLDQVIFRVRPVLPLHLVDCAFPGNFDDRGLRGDAIVPPQPDSVRTIASYEVVRFKTGAIQRQYHEQVVLDPEYEYATVLKHDADLRSLIDEYELERPEANESISMFWARLFALQNVQIRRIRVNRPFMSRGYREPALRKSTDAALEAARAVLETQKELDRTRAPLVKESYQINHIQVAVIVLFCGIWHQEDASPNAPSADYRLISDASLCFHRALGSVRERVRIVARQSLLVVQCLFEALHARSSTGRREHFGQLLKRVSVAVTETERCAAMQPAQNGTQPHASVPYSGQVALPAPDPIIGDGRSLVHDAPHPTTAYNPNMAVPHFPSAASTGSATSFSPHEVQFGDLTSDWGIEVDPARELGQRQTAALEELRLFRTTLDSLKARLPAIEFFIANSNLKDENSAELDAIVKTFGDPVTELTGPREPLASTSAAPSGSEPPTKRTRLLPPKQEPDEGEAGVEASVNLEFFALGRPRVWTESNVAAAPSNEDDGLSSPSHRLAILPPEGQPDSPVSMFPNGQALFDAAPTPDQEDIVFRQGLERYGFHHAVVHAPTFWSQLAAFRNLGDDRFERASLAWLSLYFALLAVSAKLVDREQQDAMGWTEAETSGAASRWFMCSIACLYRHNFLQLHDFSCLQAIAVLVLSGRDAGSATLIASLLSAGLSIAQDMGLQRLPSDEQWKEAMKGKPAGVRAKSLIDREIRKRVVWALVHSEWFAIPFKGYSLLSRAQIVTPLALNATNEDLATGEVVNRPRDEYTDASWLLQYVEIGSHMANAFELTRSEKTTASQAYQRFIDEDKQLEGMLANLPAWLRTGGPTTGMPDCAEIMRSTYRIALQHKILSIHRPFLAKPSRATTHTFSRRRVIESARAILREAPACRDVRIWTVIYHISVASFSLTLELYEQLKNPTADNEAIRNEIHQALPTLEGLKAASAIAERGLGLVLPLLADEKRLREEGAGRKERRKVSTTTPSSSFGTSSSRPPAQGKGVAPTTPMGPATNPRNGIASTLDSTATTTPFAASTSPTSPFTALPDTNGGSPFGHASDPSAFPFPSPSAFDAPAGGMPHQGYPYPVPPWFYGEHYLYSHLSTLDGAPGGAGPSASMPPMSSGAPYSSFPGMAGLGLGGPSGMATSGGAGIGGGPAGWALPPLPPAAFGSALGWDWSSLGGAGGGPGSAGGQAGEGSPAGSGREGDGL</sequence>
<proteinExistence type="predicted"/>
<dbReference type="InterPro" id="IPR050613">
    <property type="entry name" value="Sec_Metabolite_Reg"/>
</dbReference>
<accession>A0A0K3CN67</accession>
<feature type="compositionally biased region" description="Low complexity" evidence="3">
    <location>
        <begin position="21"/>
        <end position="35"/>
    </location>
</feature>
<protein>
    <submittedName>
        <fullName evidence="4">BY PROTMAP: gi|342319478|gb|EGU11426.1| Proteophosphoglycan ppg4 [Rhodotorula glutinis ATCC 204091]</fullName>
    </submittedName>
</protein>
<dbReference type="EMBL" id="CWKI01000013">
    <property type="protein sequence ID" value="CTR10418.1"/>
    <property type="molecule type" value="Genomic_DNA"/>
</dbReference>
<comment type="subcellular location">
    <subcellularLocation>
        <location evidence="1">Nucleus</location>
    </subcellularLocation>
</comment>
<keyword evidence="2" id="KW-0539">Nucleus</keyword>
<feature type="region of interest" description="Disordered" evidence="3">
    <location>
        <begin position="1534"/>
        <end position="1563"/>
    </location>
</feature>
<evidence type="ECO:0000313" key="4">
    <source>
        <dbReference type="EMBL" id="CTR10418.1"/>
    </source>
</evidence>